<organism evidence="2 3">
    <name type="scientific">Marinihelvus fidelis</name>
    <dbReference type="NCBI Taxonomy" id="2613842"/>
    <lineage>
        <taxon>Bacteria</taxon>
        <taxon>Pseudomonadati</taxon>
        <taxon>Pseudomonadota</taxon>
        <taxon>Gammaproteobacteria</taxon>
        <taxon>Chromatiales</taxon>
        <taxon>Wenzhouxiangellaceae</taxon>
        <taxon>Marinihelvus</taxon>
    </lineage>
</organism>
<name>A0A5N0TJC5_9GAMM</name>
<dbReference type="SUPFAM" id="SSF52540">
    <property type="entry name" value="P-loop containing nucleoside triphosphate hydrolases"/>
    <property type="match status" value="1"/>
</dbReference>
<dbReference type="NCBIfam" id="TIGR03420">
    <property type="entry name" value="DnaA_homol_Hda"/>
    <property type="match status" value="1"/>
</dbReference>
<accession>A0A5N0TJC5</accession>
<dbReference type="RefSeq" id="WP_150862968.1">
    <property type="nucleotide sequence ID" value="NZ_VYXP01000002.1"/>
</dbReference>
<reference evidence="2 3" key="1">
    <citation type="submission" date="2019-09" db="EMBL/GenBank/DDBJ databases">
        <title>Wenzhouxiangella sp. Genome sequencing and assembly.</title>
        <authorList>
            <person name="Zhang R."/>
        </authorList>
    </citation>
    <scope>NUCLEOTIDE SEQUENCE [LARGE SCALE GENOMIC DNA]</scope>
    <source>
        <strain evidence="2 3">W260</strain>
    </source>
</reference>
<dbReference type="AlphaFoldDB" id="A0A5N0TJC5"/>
<proteinExistence type="predicted"/>
<dbReference type="Gene3D" id="3.40.50.300">
    <property type="entry name" value="P-loop containing nucleotide triphosphate hydrolases"/>
    <property type="match status" value="1"/>
</dbReference>
<dbReference type="Gene3D" id="1.10.8.60">
    <property type="match status" value="1"/>
</dbReference>
<evidence type="ECO:0000313" key="2">
    <source>
        <dbReference type="EMBL" id="KAA9133409.1"/>
    </source>
</evidence>
<keyword evidence="3" id="KW-1185">Reference proteome</keyword>
<dbReference type="Proteomes" id="UP000325372">
    <property type="component" value="Unassembled WGS sequence"/>
</dbReference>
<dbReference type="EMBL" id="VYXP01000002">
    <property type="protein sequence ID" value="KAA9133409.1"/>
    <property type="molecule type" value="Genomic_DNA"/>
</dbReference>
<feature type="domain" description="Hda lid" evidence="1">
    <location>
        <begin position="165"/>
        <end position="229"/>
    </location>
</feature>
<evidence type="ECO:0000259" key="1">
    <source>
        <dbReference type="Pfam" id="PF22688"/>
    </source>
</evidence>
<protein>
    <submittedName>
        <fullName evidence="2">DnaA regulatory inactivator Hda</fullName>
    </submittedName>
</protein>
<dbReference type="InterPro" id="IPR027417">
    <property type="entry name" value="P-loop_NTPase"/>
</dbReference>
<dbReference type="GO" id="GO:0032297">
    <property type="term" value="P:negative regulation of DNA-templated DNA replication initiation"/>
    <property type="evidence" value="ECO:0007669"/>
    <property type="project" value="InterPro"/>
</dbReference>
<dbReference type="PANTHER" id="PTHR30050:SF5">
    <property type="entry name" value="DNAA REGULATORY INACTIVATOR HDA"/>
    <property type="match status" value="1"/>
</dbReference>
<dbReference type="InterPro" id="IPR017788">
    <property type="entry name" value="Hda"/>
</dbReference>
<gene>
    <name evidence="2" type="primary">hda</name>
    <name evidence="2" type="ORF">F3N42_03405</name>
</gene>
<dbReference type="Pfam" id="PF22688">
    <property type="entry name" value="Hda_lid"/>
    <property type="match status" value="1"/>
</dbReference>
<dbReference type="PANTHER" id="PTHR30050">
    <property type="entry name" value="CHROMOSOMAL REPLICATION INITIATOR PROTEIN DNAA"/>
    <property type="match status" value="1"/>
</dbReference>
<evidence type="ECO:0000313" key="3">
    <source>
        <dbReference type="Proteomes" id="UP000325372"/>
    </source>
</evidence>
<sequence>MLFSPQMPLPLEPKREGRLDDFVIGPNRAAVDAVRAVVAEPDSNLFLRGPESSGKTFLLNGACLAAREAGMTAFYLGLKRVPEGGAGALDGLEGIDLVCVDDLDRVAGDDDWEEALFHLINRVRADHGRLVVSARENLGALPIRLPDLVSRLGWGLRAELLPLDDADKAEVMIRHARAQGADLPDDVVDYLLRRGSRDLSRLLDAADRLRQAAFTDKRRITVPLARQVLSGRSGADGT</sequence>
<comment type="caution">
    <text evidence="2">The sequence shown here is derived from an EMBL/GenBank/DDBJ whole genome shotgun (WGS) entry which is preliminary data.</text>
</comment>
<dbReference type="GO" id="GO:0006270">
    <property type="term" value="P:DNA replication initiation"/>
    <property type="evidence" value="ECO:0007669"/>
    <property type="project" value="TreeGrafter"/>
</dbReference>
<dbReference type="InterPro" id="IPR055199">
    <property type="entry name" value="Hda_lid"/>
</dbReference>